<dbReference type="EMBL" id="NKHD01000055">
    <property type="protein sequence ID" value="OXT05739.1"/>
    <property type="molecule type" value="Genomic_DNA"/>
</dbReference>
<gene>
    <name evidence="1" type="ORF">CE561_12670</name>
</gene>
<proteinExistence type="predicted"/>
<reference evidence="1 2" key="1">
    <citation type="submission" date="2017-06" db="EMBL/GenBank/DDBJ databases">
        <title>Isolation and characterization of a thermophilic and butanogenic Thermoanaerobacterium thermosaccharolyticum M5 capable of efficient degradation of hemicellulose.</title>
        <authorList>
            <person name="Xin F."/>
            <person name="Jiang Y."/>
        </authorList>
    </citation>
    <scope>NUCLEOTIDE SEQUENCE [LARGE SCALE GENOMIC DNA]</scope>
    <source>
        <strain evidence="1 2">M5</strain>
    </source>
</reference>
<name>A0A231VC57_THETR</name>
<evidence type="ECO:0000313" key="1">
    <source>
        <dbReference type="EMBL" id="OXT05739.1"/>
    </source>
</evidence>
<protein>
    <submittedName>
        <fullName evidence="1">Uncharacterized protein</fullName>
    </submittedName>
</protein>
<sequence>MKRKEMVFEKLKELCMKKYKNLGNKTLKRFGFSAQELSEILNLDRANVSKDLNELVKEKK</sequence>
<dbReference type="RefSeq" id="WP_094046615.1">
    <property type="nucleotide sequence ID" value="NZ_NKHD01000055.1"/>
</dbReference>
<organism evidence="1 2">
    <name type="scientific">Thermoanaerobacterium thermosaccharolyticum</name>
    <name type="common">Clostridium thermosaccharolyticum</name>
    <dbReference type="NCBI Taxonomy" id="1517"/>
    <lineage>
        <taxon>Bacteria</taxon>
        <taxon>Bacillati</taxon>
        <taxon>Bacillota</taxon>
        <taxon>Clostridia</taxon>
        <taxon>Thermoanaerobacterales</taxon>
        <taxon>Thermoanaerobacteraceae</taxon>
        <taxon>Thermoanaerobacterium</taxon>
    </lineage>
</organism>
<dbReference type="SUPFAM" id="SSF46785">
    <property type="entry name" value="Winged helix' DNA-binding domain"/>
    <property type="match status" value="1"/>
</dbReference>
<evidence type="ECO:0000313" key="2">
    <source>
        <dbReference type="Proteomes" id="UP000215301"/>
    </source>
</evidence>
<comment type="caution">
    <text evidence="1">The sequence shown here is derived from an EMBL/GenBank/DDBJ whole genome shotgun (WGS) entry which is preliminary data.</text>
</comment>
<dbReference type="AlphaFoldDB" id="A0A231VC57"/>
<accession>A0A231VC57</accession>
<dbReference type="InterPro" id="IPR036390">
    <property type="entry name" value="WH_DNA-bd_sf"/>
</dbReference>
<dbReference type="Proteomes" id="UP000215301">
    <property type="component" value="Unassembled WGS sequence"/>
</dbReference>